<dbReference type="InterPro" id="IPR016024">
    <property type="entry name" value="ARM-type_fold"/>
</dbReference>
<dbReference type="Gene3D" id="2.60.200.10">
    <property type="match status" value="1"/>
</dbReference>
<evidence type="ECO:0000256" key="2">
    <source>
        <dbReference type="ARBA" id="ARBA00023163"/>
    </source>
</evidence>
<gene>
    <name evidence="5" type="ORF">niasHS_002872</name>
</gene>
<evidence type="ECO:0000313" key="5">
    <source>
        <dbReference type="EMBL" id="KAL3099417.1"/>
    </source>
</evidence>
<dbReference type="PANTHER" id="PTHR13703">
    <property type="entry name" value="SMAD"/>
    <property type="match status" value="1"/>
</dbReference>
<reference evidence="5 6" key="1">
    <citation type="submission" date="2024-10" db="EMBL/GenBank/DDBJ databases">
        <authorList>
            <person name="Kim D."/>
        </authorList>
    </citation>
    <scope>NUCLEOTIDE SEQUENCE [LARGE SCALE GENOMIC DNA]</scope>
    <source>
        <strain evidence="5">Taebaek</strain>
    </source>
</reference>
<dbReference type="InterPro" id="IPR017855">
    <property type="entry name" value="SMAD-like_dom_sf"/>
</dbReference>
<dbReference type="GO" id="GO:0051239">
    <property type="term" value="P:regulation of multicellular organismal process"/>
    <property type="evidence" value="ECO:0007669"/>
    <property type="project" value="UniProtKB-ARBA"/>
</dbReference>
<dbReference type="GO" id="GO:0009791">
    <property type="term" value="P:post-embryonic development"/>
    <property type="evidence" value="ECO:0007669"/>
    <property type="project" value="UniProtKB-ARBA"/>
</dbReference>
<accession>A0ABD2K9A1</accession>
<dbReference type="Pfam" id="PF03166">
    <property type="entry name" value="MH2"/>
    <property type="match status" value="1"/>
</dbReference>
<evidence type="ECO:0000259" key="4">
    <source>
        <dbReference type="PROSITE" id="PS51076"/>
    </source>
</evidence>
<feature type="region of interest" description="Disordered" evidence="3">
    <location>
        <begin position="1"/>
        <end position="37"/>
    </location>
</feature>
<dbReference type="Proteomes" id="UP001620645">
    <property type="component" value="Unassembled WGS sequence"/>
</dbReference>
<dbReference type="SMART" id="SM00524">
    <property type="entry name" value="DWB"/>
    <property type="match status" value="1"/>
</dbReference>
<feature type="compositionally biased region" description="Polar residues" evidence="3">
    <location>
        <begin position="8"/>
        <end position="33"/>
    </location>
</feature>
<evidence type="ECO:0000313" key="6">
    <source>
        <dbReference type="Proteomes" id="UP001620645"/>
    </source>
</evidence>
<dbReference type="EMBL" id="JBICCN010000039">
    <property type="protein sequence ID" value="KAL3099417.1"/>
    <property type="molecule type" value="Genomic_DNA"/>
</dbReference>
<organism evidence="5 6">
    <name type="scientific">Heterodera schachtii</name>
    <name type="common">Sugarbeet cyst nematode worm</name>
    <name type="synonym">Tylenchus schachtii</name>
    <dbReference type="NCBI Taxonomy" id="97005"/>
    <lineage>
        <taxon>Eukaryota</taxon>
        <taxon>Metazoa</taxon>
        <taxon>Ecdysozoa</taxon>
        <taxon>Nematoda</taxon>
        <taxon>Chromadorea</taxon>
        <taxon>Rhabditida</taxon>
        <taxon>Tylenchina</taxon>
        <taxon>Tylenchomorpha</taxon>
        <taxon>Tylenchoidea</taxon>
        <taxon>Heteroderidae</taxon>
        <taxon>Heteroderinae</taxon>
        <taxon>Heterodera</taxon>
    </lineage>
</organism>
<dbReference type="PROSITE" id="PS51076">
    <property type="entry name" value="MH2"/>
    <property type="match status" value="1"/>
</dbReference>
<sequence length="1345" mass="153323">MTQQQQQNVPSFVQQRNGGPMSAATSSYQNAGSPQGYLSDDFDQQMSPCSDVCGQSSPLFVQQHQFIFNSNRQSTSNDVLNKSSDPQSQMIYEAARFDSIMKDLADCGVQRRQQQQQQQQNVPNTPPSLSLPNGISVIHYEEPMFWCKVTYYELNQRVGEVFHASKPSLIIDGYTSPTAEDRFCLGQLPNINRTGAVLDARKCIGKGARIYNIGGDVYCETLSEHAAVFIQAPNVAARNGWPAATVCKVPQYCNLKVFSMSEFGKLLSTAVKQGYEAVYSLTRLCTIRMSFVKGWGTDYRRQNVTSTPCWLEIHLTGPLDWIDSVLLQVGAPPIKSLSLFMQHHHLSCAFWADQLSICKSDRDRRVAPISNDKGKTDQREDQSLQSIAENVLSVCLDKQNVPVGCLVAEFLFRNGKCFDVKEATKCQITLSGYLNSLKNNNNSLALGQILAQILPQFGCSIPLHSLAILVKILKANLHDPGIVQLINSNQLVHLWHHCFYVGRGPNELNKSIAKNLISIFKVVGPAPIELFKHFLFQVPYFIRHKYLLMQYLLSTCPVDQLNETILLYFFDQLILCLEGHWCEAELADAFHAMALRFMEMNKSELLVQSISNALTSKNETIRENAVRLWFPKLSTSQLLRKIFADLRALFRFTVALKQENTVHYGSEQDYHPPYWFYDSIVDPTIHWSCQEINLWALLQLVHWATKNQVTISDAMLLEEDLNIVVNALIGCHKDEIKKIAADALALILVRICSKKCHSNELKSLIQQLSSNFERLMRSENVNLRNSINSIFFHLFEFYDHEIACVIKFHLHKLLKKCSENNESTSFCPLISNLLHFIGNLNFPLNDEPIRMEMQNFLLNALVYEHDSTVRQQSAQMAFKIAMDCADFKSELIILFNQIAPKLKYGSVHLYRLLLCLKIDQRELNLQFIGNDDGLKILFTRTKLEQSELSISYQSELVDFLSYCFEVNEKLLQFGGSDCEAQCVTVSELHLLFENFSSSTEDGENDDEFLFWSDTQKKQLSIYSNGIIQSCYAIRWILTKFTAQMSEQIVQHVLRSIWTVLLRSHHKGVLEHCGSDFYACVEQLSANFTSFPQIREEIVEKTLSILSKGGGQCRNIAFAKIMLPIFASIGPIQRAELISRIISFDYFDQNSESISICGALGQTKLHLHQLFLLKELVSTTKFDLVESREEIFQFIMRIIQIAMKRGQTERWRLFSMAGNAFAALLHAIFRHLPAVVPLNNFYTIERQFCDNLLISLRKIRLNLAKKQRSEPSISLLLFPLQRLFVFGNPIENCCSSAKQFIVELSSELDQLIRLEPSFLLRAQMAHVIDHLNGKMSTTQATKEWHN</sequence>
<dbReference type="InterPro" id="IPR008984">
    <property type="entry name" value="SMAD_FHA_dom_sf"/>
</dbReference>
<feature type="domain" description="MH2" evidence="4">
    <location>
        <begin position="146"/>
        <end position="338"/>
    </location>
</feature>
<dbReference type="InterPro" id="IPR013790">
    <property type="entry name" value="Dwarfin"/>
</dbReference>
<comment type="caution">
    <text evidence="5">The sequence shown here is derived from an EMBL/GenBank/DDBJ whole genome shotgun (WGS) entry which is preliminary data.</text>
</comment>
<evidence type="ECO:0000256" key="1">
    <source>
        <dbReference type="ARBA" id="ARBA00023015"/>
    </source>
</evidence>
<feature type="compositionally biased region" description="Low complexity" evidence="3">
    <location>
        <begin position="110"/>
        <end position="120"/>
    </location>
</feature>
<keyword evidence="2" id="KW-0804">Transcription</keyword>
<keyword evidence="6" id="KW-1185">Reference proteome</keyword>
<name>A0ABD2K9A1_HETSC</name>
<dbReference type="SUPFAM" id="SSF48371">
    <property type="entry name" value="ARM repeat"/>
    <property type="match status" value="1"/>
</dbReference>
<evidence type="ECO:0000256" key="3">
    <source>
        <dbReference type="SAM" id="MobiDB-lite"/>
    </source>
</evidence>
<dbReference type="SUPFAM" id="SSF49879">
    <property type="entry name" value="SMAD/FHA domain"/>
    <property type="match status" value="1"/>
</dbReference>
<dbReference type="GO" id="GO:0050793">
    <property type="term" value="P:regulation of developmental process"/>
    <property type="evidence" value="ECO:0007669"/>
    <property type="project" value="UniProtKB-ARBA"/>
</dbReference>
<protein>
    <recommendedName>
        <fullName evidence="4">MH2 domain-containing protein</fullName>
    </recommendedName>
</protein>
<dbReference type="InterPro" id="IPR001132">
    <property type="entry name" value="SMAD_dom_Dwarfin-type"/>
</dbReference>
<proteinExistence type="predicted"/>
<keyword evidence="1" id="KW-0805">Transcription regulation</keyword>
<feature type="region of interest" description="Disordered" evidence="3">
    <location>
        <begin position="108"/>
        <end position="129"/>
    </location>
</feature>